<dbReference type="Proteomes" id="UP000479691">
    <property type="component" value="Unassembled WGS sequence"/>
</dbReference>
<name>A0A7C8PSV6_ORBOL</name>
<evidence type="ECO:0000256" key="1">
    <source>
        <dbReference type="ARBA" id="ARBA00001933"/>
    </source>
</evidence>
<proteinExistence type="inferred from homology"/>
<dbReference type="GO" id="GO:0030170">
    <property type="term" value="F:pyridoxal phosphate binding"/>
    <property type="evidence" value="ECO:0007669"/>
    <property type="project" value="InterPro"/>
</dbReference>
<dbReference type="InterPro" id="IPR015422">
    <property type="entry name" value="PyrdxlP-dep_Trfase_small"/>
</dbReference>
<evidence type="ECO:0000256" key="4">
    <source>
        <dbReference type="ARBA" id="ARBA00012085"/>
    </source>
</evidence>
<dbReference type="SUPFAM" id="SSF53383">
    <property type="entry name" value="PLP-dependent transferases"/>
    <property type="match status" value="1"/>
</dbReference>
<accession>A0A7C8PSV6</accession>
<evidence type="ECO:0000256" key="9">
    <source>
        <dbReference type="RuleBase" id="RU362118"/>
    </source>
</evidence>
<evidence type="ECO:0000256" key="7">
    <source>
        <dbReference type="ARBA" id="ARBA00029853"/>
    </source>
</evidence>
<reference evidence="10 11" key="1">
    <citation type="submission" date="2019-06" db="EMBL/GenBank/DDBJ databases">
        <authorList>
            <person name="Palmer J.M."/>
        </authorList>
    </citation>
    <scope>NUCLEOTIDE SEQUENCE [LARGE SCALE GENOMIC DNA]</scope>
    <source>
        <strain evidence="10 11">TWF788</strain>
    </source>
</reference>
<dbReference type="InterPro" id="IPR000277">
    <property type="entry name" value="Cys/Met-Metab_PyrdxlP-dep_enz"/>
</dbReference>
<comment type="caution">
    <text evidence="10">The sequence shown here is derived from an EMBL/GenBank/DDBJ whole genome shotgun (WGS) entry which is preliminary data.</text>
</comment>
<dbReference type="GO" id="GO:0019343">
    <property type="term" value="P:cysteine biosynthetic process via cystathionine"/>
    <property type="evidence" value="ECO:0007669"/>
    <property type="project" value="TreeGrafter"/>
</dbReference>
<feature type="modified residue" description="N6-(pyridoxal phosphate)lysine" evidence="8">
    <location>
        <position position="205"/>
    </location>
</feature>
<evidence type="ECO:0000256" key="8">
    <source>
        <dbReference type="PIRSR" id="PIRSR001434-2"/>
    </source>
</evidence>
<dbReference type="GO" id="GO:0005737">
    <property type="term" value="C:cytoplasm"/>
    <property type="evidence" value="ECO:0007669"/>
    <property type="project" value="TreeGrafter"/>
</dbReference>
<dbReference type="Pfam" id="PF01053">
    <property type="entry name" value="Cys_Met_Meta_PP"/>
    <property type="match status" value="1"/>
</dbReference>
<evidence type="ECO:0000313" key="11">
    <source>
        <dbReference type="Proteomes" id="UP000479691"/>
    </source>
</evidence>
<evidence type="ECO:0000256" key="5">
    <source>
        <dbReference type="ARBA" id="ARBA00022898"/>
    </source>
</evidence>
<dbReference type="GO" id="GO:0004123">
    <property type="term" value="F:cystathionine gamma-lyase activity"/>
    <property type="evidence" value="ECO:0007669"/>
    <property type="project" value="TreeGrafter"/>
</dbReference>
<keyword evidence="6" id="KW-0028">Amino-acid biosynthesis</keyword>
<dbReference type="InterPro" id="IPR015421">
    <property type="entry name" value="PyrdxlP-dep_Trfase_major"/>
</dbReference>
<dbReference type="PANTHER" id="PTHR11808:SF15">
    <property type="entry name" value="CYSTATHIONINE GAMMA-LYASE"/>
    <property type="match status" value="1"/>
</dbReference>
<evidence type="ECO:0000256" key="2">
    <source>
        <dbReference type="ARBA" id="ARBA00005038"/>
    </source>
</evidence>
<evidence type="ECO:0000256" key="3">
    <source>
        <dbReference type="ARBA" id="ARBA00009077"/>
    </source>
</evidence>
<keyword evidence="6" id="KW-0198">Cysteine biosynthesis</keyword>
<keyword evidence="5 8" id="KW-0663">Pyridoxal phosphate</keyword>
<gene>
    <name evidence="10" type="ORF">TWF788_007482</name>
</gene>
<comment type="cofactor">
    <cofactor evidence="1 9">
        <name>pyridoxal 5'-phosphate</name>
        <dbReference type="ChEBI" id="CHEBI:597326"/>
    </cofactor>
</comment>
<dbReference type="Gene3D" id="3.90.1150.10">
    <property type="entry name" value="Aspartate Aminotransferase, domain 1"/>
    <property type="match status" value="1"/>
</dbReference>
<dbReference type="PIRSF" id="PIRSF001434">
    <property type="entry name" value="CGS"/>
    <property type="match status" value="1"/>
</dbReference>
<dbReference type="AlphaFoldDB" id="A0A7C8PSV6"/>
<dbReference type="Gene3D" id="3.40.640.10">
    <property type="entry name" value="Type I PLP-dependent aspartate aminotransferase-like (Major domain)"/>
    <property type="match status" value="1"/>
</dbReference>
<dbReference type="GO" id="GO:0019346">
    <property type="term" value="P:transsulfuration"/>
    <property type="evidence" value="ECO:0007669"/>
    <property type="project" value="InterPro"/>
</dbReference>
<dbReference type="CDD" id="cd00614">
    <property type="entry name" value="CGS_like"/>
    <property type="match status" value="1"/>
</dbReference>
<dbReference type="EMBL" id="JAABOE010000041">
    <property type="protein sequence ID" value="KAF3178303.1"/>
    <property type="molecule type" value="Genomic_DNA"/>
</dbReference>
<organism evidence="10 11">
    <name type="scientific">Orbilia oligospora</name>
    <name type="common">Nematode-trapping fungus</name>
    <name type="synonym">Arthrobotrys oligospora</name>
    <dbReference type="NCBI Taxonomy" id="2813651"/>
    <lineage>
        <taxon>Eukaryota</taxon>
        <taxon>Fungi</taxon>
        <taxon>Dikarya</taxon>
        <taxon>Ascomycota</taxon>
        <taxon>Pezizomycotina</taxon>
        <taxon>Orbiliomycetes</taxon>
        <taxon>Orbiliales</taxon>
        <taxon>Orbiliaceae</taxon>
        <taxon>Orbilia</taxon>
    </lineage>
</organism>
<protein>
    <recommendedName>
        <fullName evidence="4">cystathionine gamma-lyase</fullName>
        <ecNumber evidence="4">4.4.1.1</ecNumber>
    </recommendedName>
    <alternativeName>
        <fullName evidence="7">Gamma-cystathionase</fullName>
    </alternativeName>
</protein>
<dbReference type="PANTHER" id="PTHR11808">
    <property type="entry name" value="TRANS-SULFURATION ENZYME FAMILY MEMBER"/>
    <property type="match status" value="1"/>
</dbReference>
<comment type="similarity">
    <text evidence="3 9">Belongs to the trans-sulfuration enzymes family.</text>
</comment>
<dbReference type="EC" id="4.4.1.1" evidence="4"/>
<dbReference type="FunFam" id="3.40.640.10:FF:000009">
    <property type="entry name" value="Cystathionine gamma-synthase homolog"/>
    <property type="match status" value="1"/>
</dbReference>
<sequence>MSKQSFAEFEFATKAVRSGLFHDTTTGAISEHICLSTTFAQKDINEPFGQYCYSRSNNPNRESLQVTIAALEGASYSLAFSSGLAATTAVLQTLATNGHVITMMDIYSGTARYFNKLGQTHGLSVSYVSDLEGDLVEALKIREDTRLIWIESPSNPTLTLVDIKQVVEIAHQRGVLMLVDNTFLSPYIQNPLALGADLVLHSVTKYINGHSDVLMGAVAFNSPELLEKLSFFQNAAGSVPSPFDCWLAHRGIKTMHLRVKAANDNATAIASLLKESPLVLQVNYPGLSGKLQRELVLRQHRLGMGGGMISFRIRGGAKAAEAFCKASKLFTLAESLGGVESLCEIPARMTHGGLSREARQAAGVFDDMIRLSVGIEGIEDLKKDVLSALEEACTS</sequence>
<comment type="pathway">
    <text evidence="2">Amino-acid biosynthesis; L-cysteine biosynthesis; L-cysteine from L-homocysteine and L-serine: step 2/2.</text>
</comment>
<evidence type="ECO:0000256" key="6">
    <source>
        <dbReference type="ARBA" id="ARBA00023192"/>
    </source>
</evidence>
<dbReference type="InterPro" id="IPR015424">
    <property type="entry name" value="PyrdxlP-dep_Trfase"/>
</dbReference>
<evidence type="ECO:0000313" key="10">
    <source>
        <dbReference type="EMBL" id="KAF3178303.1"/>
    </source>
</evidence>